<dbReference type="NCBIfam" id="TIGR00075">
    <property type="entry name" value="hypD"/>
    <property type="match status" value="1"/>
</dbReference>
<dbReference type="GO" id="GO:0005506">
    <property type="term" value="F:iron ion binding"/>
    <property type="evidence" value="ECO:0007669"/>
    <property type="project" value="TreeGrafter"/>
</dbReference>
<dbReference type="PANTHER" id="PTHR30149:SF0">
    <property type="entry name" value="HYDROGENASE MATURATION FACTOR HYPD"/>
    <property type="match status" value="1"/>
</dbReference>
<dbReference type="GO" id="GO:0070025">
    <property type="term" value="F:carbon monoxide binding"/>
    <property type="evidence" value="ECO:0007669"/>
    <property type="project" value="TreeGrafter"/>
</dbReference>
<organism evidence="4 5">
    <name type="scientific">Thermanaerosceptrum fracticalcis</name>
    <dbReference type="NCBI Taxonomy" id="1712410"/>
    <lineage>
        <taxon>Bacteria</taxon>
        <taxon>Bacillati</taxon>
        <taxon>Bacillota</taxon>
        <taxon>Clostridia</taxon>
        <taxon>Eubacteriales</taxon>
        <taxon>Peptococcaceae</taxon>
        <taxon>Thermanaerosceptrum</taxon>
    </lineage>
</organism>
<dbReference type="Proteomes" id="UP000515847">
    <property type="component" value="Chromosome"/>
</dbReference>
<gene>
    <name evidence="4" type="primary">hypD</name>
    <name evidence="4" type="ORF">BR63_10550</name>
</gene>
<comment type="similarity">
    <text evidence="1">Belongs to the HypD family.</text>
</comment>
<evidence type="ECO:0000313" key="4">
    <source>
        <dbReference type="EMBL" id="QNB46706.1"/>
    </source>
</evidence>
<evidence type="ECO:0000256" key="2">
    <source>
        <dbReference type="ARBA" id="ARBA00022723"/>
    </source>
</evidence>
<protein>
    <submittedName>
        <fullName evidence="4">Hydrogenase formation protein HypD</fullName>
    </submittedName>
</protein>
<dbReference type="PIRSF" id="PIRSF005622">
    <property type="entry name" value="Hydrgn_mat_hypD"/>
    <property type="match status" value="1"/>
</dbReference>
<evidence type="ECO:0000313" key="5">
    <source>
        <dbReference type="Proteomes" id="UP000515847"/>
    </source>
</evidence>
<dbReference type="Gene3D" id="6.10.20.100">
    <property type="match status" value="1"/>
</dbReference>
<dbReference type="EMBL" id="CP045798">
    <property type="protein sequence ID" value="QNB46706.1"/>
    <property type="molecule type" value="Genomic_DNA"/>
</dbReference>
<sequence>MPGKVKTIGDLIRGIKEKARPLRFMEVCGTHTMAIAKYGLRQLLPAEIELLSGPGCPVCVTSQSDIDLALELAGRPGVTLFTFGDMLRVPGASGSLETIRARGANVIICYSALECLQYAVNHPQEEIVFLGVGFETTAPTVAVAIEQALAHKVNNFSVLSFHKRVVPALQALVSGGNTAIDGFLLPGHVSSILGQEPYEFLAREYNKACVITGFTAEDILLGILMLLSQVENKSYRVEIQYKRGVNPEGNPQALAYLAKYFTPVETTWRGLGAIPESGLGLAEAYKDFDAFRRFSLQLGRKEIPTACSCGEILKGLKKPVECVLFAKQCTPLEPVGPCMVSSEGSCAASFYYGR</sequence>
<keyword evidence="2" id="KW-0479">Metal-binding</keyword>
<dbReference type="Pfam" id="PF01924">
    <property type="entry name" value="HypD"/>
    <property type="match status" value="1"/>
</dbReference>
<accession>A0A7G6E3Q2</accession>
<dbReference type="Gene3D" id="3.40.50.11750">
    <property type="entry name" value="HypD, alpha/beta domain 1"/>
    <property type="match status" value="2"/>
</dbReference>
<dbReference type="AlphaFoldDB" id="A0A7G6E3Q2"/>
<reference evidence="4 5" key="1">
    <citation type="journal article" date="2019" name="Front. Microbiol.">
        <title>Thermoanaerosceptrum fracticalcis gen. nov. sp. nov., a Novel Fumarate-Fermenting Microorganism From a Deep Fractured Carbonate Aquifer of the US Great Basin.</title>
        <authorList>
            <person name="Hamilton-Brehm S.D."/>
            <person name="Stewart L.E."/>
            <person name="Zavarin M."/>
            <person name="Caldwell M."/>
            <person name="Lawson P.A."/>
            <person name="Onstott T.C."/>
            <person name="Grzymski J."/>
            <person name="Neveux I."/>
            <person name="Lollar B.S."/>
            <person name="Russell C.E."/>
            <person name="Moser D.P."/>
        </authorList>
    </citation>
    <scope>NUCLEOTIDE SEQUENCE [LARGE SCALE GENOMIC DNA]</scope>
    <source>
        <strain evidence="4 5">DRI-13</strain>
    </source>
</reference>
<dbReference type="InterPro" id="IPR002780">
    <property type="entry name" value="Hyd_form_HypD"/>
</dbReference>
<dbReference type="InterPro" id="IPR042244">
    <property type="entry name" value="HypD_2_sf"/>
</dbReference>
<keyword evidence="3" id="KW-0408">Iron</keyword>
<evidence type="ECO:0000256" key="1">
    <source>
        <dbReference type="ARBA" id="ARBA00007888"/>
    </source>
</evidence>
<dbReference type="InterPro" id="IPR042243">
    <property type="entry name" value="HypD_1"/>
</dbReference>
<dbReference type="KEGG" id="tfr:BR63_10550"/>
<keyword evidence="5" id="KW-1185">Reference proteome</keyword>
<proteinExistence type="inferred from homology"/>
<dbReference type="PANTHER" id="PTHR30149">
    <property type="entry name" value="HYDROGENASE PROTEIN ASSEMBLY PROTEIN HYPD"/>
    <property type="match status" value="1"/>
</dbReference>
<dbReference type="GO" id="GO:0051604">
    <property type="term" value="P:protein maturation"/>
    <property type="evidence" value="ECO:0007669"/>
    <property type="project" value="TreeGrafter"/>
</dbReference>
<dbReference type="OrthoDB" id="9770424at2"/>
<name>A0A7G6E3Q2_THEFR</name>
<evidence type="ECO:0000256" key="3">
    <source>
        <dbReference type="ARBA" id="ARBA00023004"/>
    </source>
</evidence>
<dbReference type="GO" id="GO:0051539">
    <property type="term" value="F:4 iron, 4 sulfur cluster binding"/>
    <property type="evidence" value="ECO:0007669"/>
    <property type="project" value="TreeGrafter"/>
</dbReference>
<dbReference type="RefSeq" id="WP_034420071.1">
    <property type="nucleotide sequence ID" value="NZ_CP045798.1"/>
</dbReference>